<evidence type="ECO:0000313" key="2">
    <source>
        <dbReference type="EMBL" id="KTG29639.1"/>
    </source>
</evidence>
<reference evidence="2 3" key="1">
    <citation type="submission" date="2015-12" db="EMBL/GenBank/DDBJ databases">
        <title>Haloferax profundi sp. nov. isolated from the Discovery deep brine-seawater interface in the Red Sea.</title>
        <authorList>
            <person name="Zhang G."/>
            <person name="Stingl U."/>
            <person name="Rashid M."/>
        </authorList>
    </citation>
    <scope>NUCLEOTIDE SEQUENCE [LARGE SCALE GENOMIC DNA]</scope>
    <source>
        <strain evidence="2 3">SB29</strain>
    </source>
</reference>
<protein>
    <submittedName>
        <fullName evidence="2">Uncharacterized protein</fullName>
    </submittedName>
</protein>
<organism evidence="2 3">
    <name type="scientific">Haloferax profundi</name>
    <dbReference type="NCBI Taxonomy" id="1544718"/>
    <lineage>
        <taxon>Archaea</taxon>
        <taxon>Methanobacteriati</taxon>
        <taxon>Methanobacteriota</taxon>
        <taxon>Stenosarchaea group</taxon>
        <taxon>Halobacteria</taxon>
        <taxon>Halobacteriales</taxon>
        <taxon>Haloferacaceae</taxon>
        <taxon>Haloferax</taxon>
    </lineage>
</organism>
<dbReference type="EMBL" id="LOPV01000093">
    <property type="protein sequence ID" value="KTG29639.1"/>
    <property type="molecule type" value="Genomic_DNA"/>
</dbReference>
<dbReference type="AlphaFoldDB" id="A0A0W1STR2"/>
<sequence length="70" mass="7896">MFETPSSTHGYIPVVAVFWVYVLLTLGITLALRALGVPDEWTLYVFVAVALLLVKPFVPLFRRYVPGTDR</sequence>
<dbReference type="Proteomes" id="UP000053157">
    <property type="component" value="Unassembled WGS sequence"/>
</dbReference>
<feature type="transmembrane region" description="Helical" evidence="1">
    <location>
        <begin position="41"/>
        <end position="61"/>
    </location>
</feature>
<gene>
    <name evidence="2" type="ORF">AUR66_09550</name>
</gene>
<comment type="caution">
    <text evidence="2">The sequence shown here is derived from an EMBL/GenBank/DDBJ whole genome shotgun (WGS) entry which is preliminary data.</text>
</comment>
<keyword evidence="1" id="KW-0472">Membrane</keyword>
<keyword evidence="3" id="KW-1185">Reference proteome</keyword>
<dbReference type="RefSeq" id="WP_058571308.1">
    <property type="nucleotide sequence ID" value="NZ_LOPV01000093.1"/>
</dbReference>
<evidence type="ECO:0000313" key="3">
    <source>
        <dbReference type="Proteomes" id="UP000053157"/>
    </source>
</evidence>
<accession>A0A0W1STR2</accession>
<keyword evidence="1" id="KW-0812">Transmembrane</keyword>
<dbReference type="OrthoDB" id="292456at2157"/>
<evidence type="ECO:0000256" key="1">
    <source>
        <dbReference type="SAM" id="Phobius"/>
    </source>
</evidence>
<keyword evidence="1" id="KW-1133">Transmembrane helix</keyword>
<proteinExistence type="predicted"/>
<feature type="transmembrane region" description="Helical" evidence="1">
    <location>
        <begin position="12"/>
        <end position="35"/>
    </location>
</feature>
<name>A0A0W1STR2_9EURY</name>